<proteinExistence type="predicted"/>
<dbReference type="Proteomes" id="UP000001340">
    <property type="component" value="Unassembled WGS sequence"/>
</dbReference>
<comment type="caution">
    <text evidence="1">The sequence shown here is derived from an EMBL/GenBank/DDBJ whole genome shotgun (WGS) entry which is preliminary data.</text>
</comment>
<accession>A0A0E2D8H8</accession>
<sequence>MESPYELSKRKIDISKRIQLRKRKVGVKDFLFERVKLNWS</sequence>
<name>A0A0E2D8H8_LEPIR</name>
<protein>
    <submittedName>
        <fullName evidence="1">Uncharacterized protein</fullName>
    </submittedName>
</protein>
<dbReference type="EMBL" id="AHNR02000023">
    <property type="protein sequence ID" value="EKR56164.1"/>
    <property type="molecule type" value="Genomic_DNA"/>
</dbReference>
<organism evidence="1 2">
    <name type="scientific">Leptospira interrogans str. UI 12758</name>
    <dbReference type="NCBI Taxonomy" id="1049938"/>
    <lineage>
        <taxon>Bacteria</taxon>
        <taxon>Pseudomonadati</taxon>
        <taxon>Spirochaetota</taxon>
        <taxon>Spirochaetia</taxon>
        <taxon>Leptospirales</taxon>
        <taxon>Leptospiraceae</taxon>
        <taxon>Leptospira</taxon>
    </lineage>
</organism>
<reference evidence="1 2" key="1">
    <citation type="submission" date="2012-10" db="EMBL/GenBank/DDBJ databases">
        <authorList>
            <person name="Harkins D.M."/>
            <person name="Durkin A.S."/>
            <person name="Brinkac L.M."/>
            <person name="Haft D.H."/>
            <person name="Selengut J.D."/>
            <person name="Sanka R."/>
            <person name="DePew J."/>
            <person name="Purushe J."/>
            <person name="Chanthongthip A."/>
            <person name="Lattana O."/>
            <person name="Phetsouvanh R."/>
            <person name="Newton P.N."/>
            <person name="Vinetz J.M."/>
            <person name="Sutton G.G."/>
            <person name="Nierman W.C."/>
            <person name="Fouts D.E."/>
        </authorList>
    </citation>
    <scope>NUCLEOTIDE SEQUENCE [LARGE SCALE GENOMIC DNA]</scope>
    <source>
        <strain evidence="1 2">UI 12758</strain>
    </source>
</reference>
<gene>
    <name evidence="1" type="ORF">LEP1GSC105_4635</name>
</gene>
<evidence type="ECO:0000313" key="1">
    <source>
        <dbReference type="EMBL" id="EKR56164.1"/>
    </source>
</evidence>
<evidence type="ECO:0000313" key="2">
    <source>
        <dbReference type="Proteomes" id="UP000001340"/>
    </source>
</evidence>
<dbReference type="AlphaFoldDB" id="A0A0E2D8H8"/>